<gene>
    <name evidence="2" type="ORF">FH972_006362</name>
</gene>
<dbReference type="PANTHER" id="PTHR33318:SF22">
    <property type="entry name" value="SUPPRESSOR PROTEIN SRP40-LIKE ISOFORM X1"/>
    <property type="match status" value="1"/>
</dbReference>
<sequence>MGCFPACFGTPKRQKHRKLANETTSTNQSLEANEALQPTALPKQEDIENPVNPITESDARKKICFDLNVKNYEEPSTNEVASTLFGNNEEKEKEKQAETSKESKPFSGLIASSILPSPPNHRCQNCADGDLDNDDDEVGDVHSPVQEESSESLFSLSIDSKKYVGAIETGEKEVNSPMPELKTIGSNPSAPERSESVDLVLRPIENLTPGKAVQAKKTTPLENQAKENIPADTSLSSWLVESEFTPKSKNSSDSVGNSPAEKENSRRNAEDRAILGALTVAELKQFSASASPKWSRSRSPDEKLVIGTVGSYWRHTGQTMDSDSGSSCREMNKTSTRNREDEKVKWNSSPFEARMERALTEV</sequence>
<evidence type="ECO:0000313" key="3">
    <source>
        <dbReference type="Proteomes" id="UP000327013"/>
    </source>
</evidence>
<name>A0A5N6QUG9_9ROSI</name>
<feature type="compositionally biased region" description="Polar residues" evidence="1">
    <location>
        <begin position="75"/>
        <end position="86"/>
    </location>
</feature>
<dbReference type="PANTHER" id="PTHR33318">
    <property type="entry name" value="ASPARTYL/GLUTAMYL-TRNA(ASN/GLN) AMIDOTRANSFERASE SUBUNIT"/>
    <property type="match status" value="1"/>
</dbReference>
<feature type="compositionally biased region" description="Basic and acidic residues" evidence="1">
    <location>
        <begin position="88"/>
        <end position="104"/>
    </location>
</feature>
<evidence type="ECO:0000256" key="1">
    <source>
        <dbReference type="SAM" id="MobiDB-lite"/>
    </source>
</evidence>
<dbReference type="OrthoDB" id="1925835at2759"/>
<feature type="compositionally biased region" description="Basic and acidic residues" evidence="1">
    <location>
        <begin position="260"/>
        <end position="273"/>
    </location>
</feature>
<feature type="compositionally biased region" description="Polar residues" evidence="1">
    <location>
        <begin position="21"/>
        <end position="31"/>
    </location>
</feature>
<feature type="region of interest" description="Disordered" evidence="1">
    <location>
        <begin position="208"/>
        <end position="273"/>
    </location>
</feature>
<evidence type="ECO:0000313" key="2">
    <source>
        <dbReference type="EMBL" id="KAE8009960.1"/>
    </source>
</evidence>
<organism evidence="2 3">
    <name type="scientific">Carpinus fangiana</name>
    <dbReference type="NCBI Taxonomy" id="176857"/>
    <lineage>
        <taxon>Eukaryota</taxon>
        <taxon>Viridiplantae</taxon>
        <taxon>Streptophyta</taxon>
        <taxon>Embryophyta</taxon>
        <taxon>Tracheophyta</taxon>
        <taxon>Spermatophyta</taxon>
        <taxon>Magnoliopsida</taxon>
        <taxon>eudicotyledons</taxon>
        <taxon>Gunneridae</taxon>
        <taxon>Pentapetalae</taxon>
        <taxon>rosids</taxon>
        <taxon>fabids</taxon>
        <taxon>Fagales</taxon>
        <taxon>Betulaceae</taxon>
        <taxon>Carpinus</taxon>
    </lineage>
</organism>
<proteinExistence type="predicted"/>
<accession>A0A5N6QUG9</accession>
<dbReference type="InterPro" id="IPR039300">
    <property type="entry name" value="JASON"/>
</dbReference>
<dbReference type="EMBL" id="CM017322">
    <property type="protein sequence ID" value="KAE8009960.1"/>
    <property type="molecule type" value="Genomic_DNA"/>
</dbReference>
<feature type="compositionally biased region" description="Polar residues" evidence="1">
    <location>
        <begin position="231"/>
        <end position="257"/>
    </location>
</feature>
<keyword evidence="3" id="KW-1185">Reference proteome</keyword>
<dbReference type="AlphaFoldDB" id="A0A5N6QUG9"/>
<feature type="region of interest" description="Disordered" evidence="1">
    <location>
        <begin position="75"/>
        <end position="152"/>
    </location>
</feature>
<feature type="compositionally biased region" description="Acidic residues" evidence="1">
    <location>
        <begin position="129"/>
        <end position="138"/>
    </location>
</feature>
<dbReference type="GO" id="GO:0007142">
    <property type="term" value="P:male meiosis II"/>
    <property type="evidence" value="ECO:0007669"/>
    <property type="project" value="InterPro"/>
</dbReference>
<dbReference type="Proteomes" id="UP000327013">
    <property type="component" value="Chromosome 2"/>
</dbReference>
<feature type="region of interest" description="Disordered" evidence="1">
    <location>
        <begin position="315"/>
        <end position="346"/>
    </location>
</feature>
<feature type="region of interest" description="Disordered" evidence="1">
    <location>
        <begin position="170"/>
        <end position="196"/>
    </location>
</feature>
<reference evidence="2 3" key="1">
    <citation type="submission" date="2019-06" db="EMBL/GenBank/DDBJ databases">
        <title>A chromosomal-level reference genome of Carpinus fangiana (Coryloideae, Betulaceae).</title>
        <authorList>
            <person name="Yang X."/>
            <person name="Wang Z."/>
            <person name="Zhang L."/>
            <person name="Hao G."/>
            <person name="Liu J."/>
            <person name="Yang Y."/>
        </authorList>
    </citation>
    <scope>NUCLEOTIDE SEQUENCE [LARGE SCALE GENOMIC DNA]</scope>
    <source>
        <strain evidence="2">Cfa_2016G</strain>
        <tissue evidence="2">Leaf</tissue>
    </source>
</reference>
<feature type="compositionally biased region" description="Polar residues" evidence="1">
    <location>
        <begin position="316"/>
        <end position="335"/>
    </location>
</feature>
<feature type="region of interest" description="Disordered" evidence="1">
    <location>
        <begin position="1"/>
        <end position="55"/>
    </location>
</feature>
<protein>
    <submittedName>
        <fullName evidence="2">Uncharacterized protein</fullName>
    </submittedName>
</protein>